<dbReference type="InterPro" id="IPR002549">
    <property type="entry name" value="AI-2E-like"/>
</dbReference>
<name>A0A2M6W732_9BACT</name>
<evidence type="ECO:0000256" key="4">
    <source>
        <dbReference type="ARBA" id="ARBA00022989"/>
    </source>
</evidence>
<organism evidence="7 8">
    <name type="scientific">Candidatus Magasanikbacteria bacterium CG10_big_fil_rev_8_21_14_0_10_36_32</name>
    <dbReference type="NCBI Taxonomy" id="1974646"/>
    <lineage>
        <taxon>Bacteria</taxon>
        <taxon>Candidatus Magasanikiibacteriota</taxon>
    </lineage>
</organism>
<evidence type="ECO:0000256" key="5">
    <source>
        <dbReference type="ARBA" id="ARBA00023136"/>
    </source>
</evidence>
<dbReference type="PANTHER" id="PTHR21716:SF4">
    <property type="entry name" value="TRANSMEMBRANE PROTEIN 245"/>
    <property type="match status" value="1"/>
</dbReference>
<comment type="caution">
    <text evidence="7">The sequence shown here is derived from an EMBL/GenBank/DDBJ whole genome shotgun (WGS) entry which is preliminary data.</text>
</comment>
<gene>
    <name evidence="7" type="ORF">COU29_02435</name>
</gene>
<proteinExistence type="inferred from homology"/>
<keyword evidence="5 6" id="KW-0472">Membrane</keyword>
<accession>A0A2M6W732</accession>
<evidence type="ECO:0000313" key="7">
    <source>
        <dbReference type="EMBL" id="PIT88608.1"/>
    </source>
</evidence>
<feature type="transmembrane region" description="Helical" evidence="6">
    <location>
        <begin position="62"/>
        <end position="84"/>
    </location>
</feature>
<feature type="transmembrane region" description="Helical" evidence="6">
    <location>
        <begin position="306"/>
        <end position="333"/>
    </location>
</feature>
<reference evidence="8" key="1">
    <citation type="submission" date="2017-09" db="EMBL/GenBank/DDBJ databases">
        <title>Depth-based differentiation of microbial function through sediment-hosted aquifers and enrichment of novel symbionts in the deep terrestrial subsurface.</title>
        <authorList>
            <person name="Probst A.J."/>
            <person name="Ladd B."/>
            <person name="Jarett J.K."/>
            <person name="Geller-Mcgrath D.E."/>
            <person name="Sieber C.M.K."/>
            <person name="Emerson J.B."/>
            <person name="Anantharaman K."/>
            <person name="Thomas B.C."/>
            <person name="Malmstrom R."/>
            <person name="Stieglmeier M."/>
            <person name="Klingl A."/>
            <person name="Woyke T."/>
            <person name="Ryan C.M."/>
            <person name="Banfield J.F."/>
        </authorList>
    </citation>
    <scope>NUCLEOTIDE SEQUENCE [LARGE SCALE GENOMIC DNA]</scope>
</reference>
<dbReference type="EMBL" id="PFBV01000003">
    <property type="protein sequence ID" value="PIT88608.1"/>
    <property type="molecule type" value="Genomic_DNA"/>
</dbReference>
<feature type="transmembrane region" description="Helical" evidence="6">
    <location>
        <begin position="32"/>
        <end position="50"/>
    </location>
</feature>
<feature type="transmembrane region" description="Helical" evidence="6">
    <location>
        <begin position="7"/>
        <end position="26"/>
    </location>
</feature>
<comment type="subcellular location">
    <subcellularLocation>
        <location evidence="1">Membrane</location>
        <topology evidence="1">Multi-pass membrane protein</topology>
    </subcellularLocation>
</comment>
<comment type="similarity">
    <text evidence="2">Belongs to the autoinducer-2 exporter (AI-2E) (TC 2.A.86) family.</text>
</comment>
<feature type="transmembrane region" description="Helical" evidence="6">
    <location>
        <begin position="206"/>
        <end position="228"/>
    </location>
</feature>
<dbReference type="Pfam" id="PF01594">
    <property type="entry name" value="AI-2E_transport"/>
    <property type="match status" value="1"/>
</dbReference>
<protein>
    <recommendedName>
        <fullName evidence="9">AI-2E family transporter</fullName>
    </recommendedName>
</protein>
<feature type="transmembrane region" description="Helical" evidence="6">
    <location>
        <begin position="154"/>
        <end position="172"/>
    </location>
</feature>
<evidence type="ECO:0000256" key="1">
    <source>
        <dbReference type="ARBA" id="ARBA00004141"/>
    </source>
</evidence>
<dbReference type="GO" id="GO:0016020">
    <property type="term" value="C:membrane"/>
    <property type="evidence" value="ECO:0007669"/>
    <property type="project" value="UniProtKB-SubCell"/>
</dbReference>
<evidence type="ECO:0000256" key="3">
    <source>
        <dbReference type="ARBA" id="ARBA00022692"/>
    </source>
</evidence>
<sequence>MDFAKIRYILFFALLAIVTIGFFYVIKPFAYPIFWAAVIAGICYPIYKWLNQKLKSRNLSSLIVLIGVVICIIIPIGLIGTLLVKQSVDLYSSLDNNQTKIGEAVRQTSDWIKHNSVVVKLNIDEAFWTAKISEVTQSVSGFVFKGIKSVTQNSLTFVVMFIIMLYTLFYFIRDGEKLLKKLMHLCPLGDQKEKTLYNKFTKTTYATLKGILIIGAIQASLGTILFLLTGVQGALIWGVVMLVLSVIPSFSSAIVWFPTGIIMLVTGHIWQGIVIILVGLILISTIDNFLRPIIIGNDTQLHPLLILFSMLGGFILFGISGFIIGPIISALLVSFWEMYDQYYQTELEHNE</sequence>
<feature type="transmembrane region" description="Helical" evidence="6">
    <location>
        <begin position="234"/>
        <end position="257"/>
    </location>
</feature>
<evidence type="ECO:0008006" key="9">
    <source>
        <dbReference type="Google" id="ProtNLM"/>
    </source>
</evidence>
<dbReference type="Proteomes" id="UP000231426">
    <property type="component" value="Unassembled WGS sequence"/>
</dbReference>
<evidence type="ECO:0000256" key="6">
    <source>
        <dbReference type="SAM" id="Phobius"/>
    </source>
</evidence>
<feature type="transmembrane region" description="Helical" evidence="6">
    <location>
        <begin position="269"/>
        <end position="286"/>
    </location>
</feature>
<dbReference type="PANTHER" id="PTHR21716">
    <property type="entry name" value="TRANSMEMBRANE PROTEIN"/>
    <property type="match status" value="1"/>
</dbReference>
<dbReference type="AlphaFoldDB" id="A0A2M6W732"/>
<evidence type="ECO:0000256" key="2">
    <source>
        <dbReference type="ARBA" id="ARBA00009773"/>
    </source>
</evidence>
<keyword evidence="3 6" id="KW-0812">Transmembrane</keyword>
<keyword evidence="4 6" id="KW-1133">Transmembrane helix</keyword>
<evidence type="ECO:0000313" key="8">
    <source>
        <dbReference type="Proteomes" id="UP000231426"/>
    </source>
</evidence>